<evidence type="ECO:0000256" key="1">
    <source>
        <dbReference type="SAM" id="MobiDB-lite"/>
    </source>
</evidence>
<organism evidence="2 3">
    <name type="scientific">Acorus calamus</name>
    <name type="common">Sweet flag</name>
    <dbReference type="NCBI Taxonomy" id="4465"/>
    <lineage>
        <taxon>Eukaryota</taxon>
        <taxon>Viridiplantae</taxon>
        <taxon>Streptophyta</taxon>
        <taxon>Embryophyta</taxon>
        <taxon>Tracheophyta</taxon>
        <taxon>Spermatophyta</taxon>
        <taxon>Magnoliopsida</taxon>
        <taxon>Liliopsida</taxon>
        <taxon>Acoraceae</taxon>
        <taxon>Acorus</taxon>
    </lineage>
</organism>
<reference evidence="2" key="1">
    <citation type="journal article" date="2023" name="Nat. Commun.">
        <title>Diploid and tetraploid genomes of Acorus and the evolution of monocots.</title>
        <authorList>
            <person name="Ma L."/>
            <person name="Liu K.W."/>
            <person name="Li Z."/>
            <person name="Hsiao Y.Y."/>
            <person name="Qi Y."/>
            <person name="Fu T."/>
            <person name="Tang G.D."/>
            <person name="Zhang D."/>
            <person name="Sun W.H."/>
            <person name="Liu D.K."/>
            <person name="Li Y."/>
            <person name="Chen G.Z."/>
            <person name="Liu X.D."/>
            <person name="Liao X.Y."/>
            <person name="Jiang Y.T."/>
            <person name="Yu X."/>
            <person name="Hao Y."/>
            <person name="Huang J."/>
            <person name="Zhao X.W."/>
            <person name="Ke S."/>
            <person name="Chen Y.Y."/>
            <person name="Wu W.L."/>
            <person name="Hsu J.L."/>
            <person name="Lin Y.F."/>
            <person name="Huang M.D."/>
            <person name="Li C.Y."/>
            <person name="Huang L."/>
            <person name="Wang Z.W."/>
            <person name="Zhao X."/>
            <person name="Zhong W.Y."/>
            <person name="Peng D.H."/>
            <person name="Ahmad S."/>
            <person name="Lan S."/>
            <person name="Zhang J.S."/>
            <person name="Tsai W.C."/>
            <person name="Van de Peer Y."/>
            <person name="Liu Z.J."/>
        </authorList>
    </citation>
    <scope>NUCLEOTIDE SEQUENCE</scope>
    <source>
        <strain evidence="2">CP</strain>
    </source>
</reference>
<accession>A0AAV9ELP0</accession>
<gene>
    <name evidence="2" type="primary">PPC6-1</name>
    <name evidence="2" type="ORF">QJS10_CPA06g01130</name>
</gene>
<proteinExistence type="predicted"/>
<comment type="caution">
    <text evidence="2">The sequence shown here is derived from an EMBL/GenBank/DDBJ whole genome shotgun (WGS) entry which is preliminary data.</text>
</comment>
<name>A0AAV9ELP0_ACOCL</name>
<evidence type="ECO:0000313" key="3">
    <source>
        <dbReference type="Proteomes" id="UP001180020"/>
    </source>
</evidence>
<sequence length="60" mass="6618">MRGSMVFDSKEQMRKAPGRSYLNGATEVASLFTQQGKKGTNQDAMIVWEMEDMTSGKAKG</sequence>
<reference evidence="2" key="2">
    <citation type="submission" date="2023-06" db="EMBL/GenBank/DDBJ databases">
        <authorList>
            <person name="Ma L."/>
            <person name="Liu K.-W."/>
            <person name="Li Z."/>
            <person name="Hsiao Y.-Y."/>
            <person name="Qi Y."/>
            <person name="Fu T."/>
            <person name="Tang G."/>
            <person name="Zhang D."/>
            <person name="Sun W.-H."/>
            <person name="Liu D.-K."/>
            <person name="Li Y."/>
            <person name="Chen G.-Z."/>
            <person name="Liu X.-D."/>
            <person name="Liao X.-Y."/>
            <person name="Jiang Y.-T."/>
            <person name="Yu X."/>
            <person name="Hao Y."/>
            <person name="Huang J."/>
            <person name="Zhao X.-W."/>
            <person name="Ke S."/>
            <person name="Chen Y.-Y."/>
            <person name="Wu W.-L."/>
            <person name="Hsu J.-L."/>
            <person name="Lin Y.-F."/>
            <person name="Huang M.-D."/>
            <person name="Li C.-Y."/>
            <person name="Huang L."/>
            <person name="Wang Z.-W."/>
            <person name="Zhao X."/>
            <person name="Zhong W.-Y."/>
            <person name="Peng D.-H."/>
            <person name="Ahmad S."/>
            <person name="Lan S."/>
            <person name="Zhang J.-S."/>
            <person name="Tsai W.-C."/>
            <person name="Van De Peer Y."/>
            <person name="Liu Z.-J."/>
        </authorList>
    </citation>
    <scope>NUCLEOTIDE SEQUENCE</scope>
    <source>
        <strain evidence="2">CP</strain>
        <tissue evidence="2">Leaves</tissue>
    </source>
</reference>
<dbReference type="Proteomes" id="UP001180020">
    <property type="component" value="Unassembled WGS sequence"/>
</dbReference>
<protein>
    <submittedName>
        <fullName evidence="2">Uncharacterized protein</fullName>
    </submittedName>
</protein>
<keyword evidence="3" id="KW-1185">Reference proteome</keyword>
<dbReference type="EMBL" id="JAUJYO010000006">
    <property type="protein sequence ID" value="KAK1313743.1"/>
    <property type="molecule type" value="Genomic_DNA"/>
</dbReference>
<dbReference type="AlphaFoldDB" id="A0AAV9ELP0"/>
<feature type="region of interest" description="Disordered" evidence="1">
    <location>
        <begin position="1"/>
        <end position="20"/>
    </location>
</feature>
<evidence type="ECO:0000313" key="2">
    <source>
        <dbReference type="EMBL" id="KAK1313743.1"/>
    </source>
</evidence>